<organism evidence="1">
    <name type="scientific">marine sediment metagenome</name>
    <dbReference type="NCBI Taxonomy" id="412755"/>
    <lineage>
        <taxon>unclassified sequences</taxon>
        <taxon>metagenomes</taxon>
        <taxon>ecological metagenomes</taxon>
    </lineage>
</organism>
<accession>X0WND5</accession>
<proteinExistence type="predicted"/>
<reference evidence="1" key="1">
    <citation type="journal article" date="2014" name="Front. Microbiol.">
        <title>High frequency of phylogenetically diverse reductive dehalogenase-homologous genes in deep subseafloor sedimentary metagenomes.</title>
        <authorList>
            <person name="Kawai M."/>
            <person name="Futagami T."/>
            <person name="Toyoda A."/>
            <person name="Takaki Y."/>
            <person name="Nishi S."/>
            <person name="Hori S."/>
            <person name="Arai W."/>
            <person name="Tsubouchi T."/>
            <person name="Morono Y."/>
            <person name="Uchiyama I."/>
            <person name="Ito T."/>
            <person name="Fujiyama A."/>
            <person name="Inagaki F."/>
            <person name="Takami H."/>
        </authorList>
    </citation>
    <scope>NUCLEOTIDE SEQUENCE</scope>
    <source>
        <strain evidence="1">Expedition CK06-06</strain>
    </source>
</reference>
<dbReference type="AlphaFoldDB" id="X0WND5"/>
<sequence length="42" mass="5045">INCYFTKSRSLFFPVYVWVFVAYRDKNVERAHSGWRKTGISD</sequence>
<protein>
    <submittedName>
        <fullName evidence="1">Uncharacterized protein</fullName>
    </submittedName>
</protein>
<name>X0WND5_9ZZZZ</name>
<evidence type="ECO:0000313" key="1">
    <source>
        <dbReference type="EMBL" id="GAG32464.1"/>
    </source>
</evidence>
<gene>
    <name evidence="1" type="ORF">S01H1_64857</name>
</gene>
<dbReference type="EMBL" id="BARS01042778">
    <property type="protein sequence ID" value="GAG32464.1"/>
    <property type="molecule type" value="Genomic_DNA"/>
</dbReference>
<feature type="non-terminal residue" evidence="1">
    <location>
        <position position="1"/>
    </location>
</feature>
<comment type="caution">
    <text evidence="1">The sequence shown here is derived from an EMBL/GenBank/DDBJ whole genome shotgun (WGS) entry which is preliminary data.</text>
</comment>